<sequence length="63" mass="7162">MTIERIVRIVAGFMVLLSLALTHYVHPNWIFLTLFVGANLLQSGFTNFCPLVTILRRMGVREA</sequence>
<keyword evidence="1" id="KW-0812">Transmembrane</keyword>
<feature type="transmembrane region" description="Helical" evidence="1">
    <location>
        <begin position="31"/>
        <end position="55"/>
    </location>
</feature>
<dbReference type="AlphaFoldDB" id="A0A1S7LIB7"/>
<protein>
    <recommendedName>
        <fullName evidence="2">Inner membrane protein YgaP-like transmembrane domain-containing protein</fullName>
    </recommendedName>
</protein>
<gene>
    <name evidence="3" type="ORF">MAGMO_1653</name>
</gene>
<name>A0A1S7LIB7_MAGMO</name>
<reference evidence="3" key="1">
    <citation type="submission" date="2015-04" db="EMBL/GenBank/DDBJ databases">
        <authorList>
            <person name="Syromyatnikov M.Y."/>
            <person name="Popov V.N."/>
        </authorList>
    </citation>
    <scope>NUCLEOTIDE SEQUENCE</scope>
    <source>
        <strain evidence="3">MO-1</strain>
    </source>
</reference>
<keyword evidence="1" id="KW-1133">Transmembrane helix</keyword>
<organism evidence="3">
    <name type="scientific">Magnetococcus massalia (strain MO-1)</name>
    <dbReference type="NCBI Taxonomy" id="451514"/>
    <lineage>
        <taxon>Bacteria</taxon>
        <taxon>Pseudomonadati</taxon>
        <taxon>Pseudomonadota</taxon>
        <taxon>Magnetococcia</taxon>
        <taxon>Magnetococcales</taxon>
        <taxon>Magnetococcaceae</taxon>
        <taxon>Magnetococcus</taxon>
    </lineage>
</organism>
<dbReference type="InterPro" id="IPR021309">
    <property type="entry name" value="YgaP-like_TM"/>
</dbReference>
<keyword evidence="1" id="KW-0472">Membrane</keyword>
<accession>A0A1S7LIB7</accession>
<dbReference type="EMBL" id="LO017727">
    <property type="protein sequence ID" value="CRH05837.1"/>
    <property type="molecule type" value="Genomic_DNA"/>
</dbReference>
<evidence type="ECO:0000256" key="1">
    <source>
        <dbReference type="SAM" id="Phobius"/>
    </source>
</evidence>
<dbReference type="Pfam" id="PF11127">
    <property type="entry name" value="YgaP-like_TM"/>
    <property type="match status" value="1"/>
</dbReference>
<evidence type="ECO:0000313" key="3">
    <source>
        <dbReference type="EMBL" id="CRH05837.1"/>
    </source>
</evidence>
<feature type="transmembrane region" description="Helical" evidence="1">
    <location>
        <begin position="7"/>
        <end position="25"/>
    </location>
</feature>
<proteinExistence type="predicted"/>
<dbReference type="Gene3D" id="6.10.140.1340">
    <property type="match status" value="1"/>
</dbReference>
<feature type="domain" description="Inner membrane protein YgaP-like transmembrane" evidence="2">
    <location>
        <begin position="2"/>
        <end position="56"/>
    </location>
</feature>
<evidence type="ECO:0000259" key="2">
    <source>
        <dbReference type="Pfam" id="PF11127"/>
    </source>
</evidence>